<evidence type="ECO:0000259" key="1">
    <source>
        <dbReference type="Pfam" id="PF01702"/>
    </source>
</evidence>
<comment type="caution">
    <text evidence="2">The sequence shown here is derived from an EMBL/GenBank/DDBJ whole genome shotgun (WGS) entry which is preliminary data.</text>
</comment>
<name>A0A0W0Z9I2_LEGSP</name>
<feature type="domain" description="tRNA-guanine(15) transglycosylase-like" evidence="1">
    <location>
        <begin position="204"/>
        <end position="276"/>
    </location>
</feature>
<accession>A0A0W0Z9I2</accession>
<dbReference type="STRING" id="452.Lspi_0417"/>
<proteinExistence type="predicted"/>
<dbReference type="SUPFAM" id="SSF51713">
    <property type="entry name" value="tRNA-guanine transglycosylase"/>
    <property type="match status" value="1"/>
</dbReference>
<sequence>MQEQPLVSQFVPVLTSDAGSCLTVANWLQAGIYTAAFYLEELLMKPGKDVLLSLPDLRSHYAWPGTVVLNAVFSVMPKEGEYRIHSRYDGQRITVDVKTLFLLITQLKPDYVVLSQQDYERFECLRLRLPAGVFLETVKETGKKTNRDEPRIFNYLNPPRDETAADESGSLLYSRLDTFQFDSSIPRSNGTPLWLETDKPAADGMKGCFYHHEGIGQILDAACQEQFQALDEQCPCLTCTDGYTRAYLHHLLMNTPLLAQRFLIRHNVGFFQRYIRAC</sequence>
<dbReference type="OrthoDB" id="5647128at2"/>
<keyword evidence="2" id="KW-0808">Transferase</keyword>
<dbReference type="Gene3D" id="3.20.20.105">
    <property type="entry name" value="Queuine tRNA-ribosyltransferase-like"/>
    <property type="match status" value="1"/>
</dbReference>
<dbReference type="GO" id="GO:0016740">
    <property type="term" value="F:transferase activity"/>
    <property type="evidence" value="ECO:0007669"/>
    <property type="project" value="UniProtKB-KW"/>
</dbReference>
<dbReference type="InterPro" id="IPR036511">
    <property type="entry name" value="TGT-like_sf"/>
</dbReference>
<organism evidence="2 3">
    <name type="scientific">Legionella spiritensis</name>
    <dbReference type="NCBI Taxonomy" id="452"/>
    <lineage>
        <taxon>Bacteria</taxon>
        <taxon>Pseudomonadati</taxon>
        <taxon>Pseudomonadota</taxon>
        <taxon>Gammaproteobacteria</taxon>
        <taxon>Legionellales</taxon>
        <taxon>Legionellaceae</taxon>
        <taxon>Legionella</taxon>
    </lineage>
</organism>
<gene>
    <name evidence="2" type="ORF">Lspi_0417</name>
</gene>
<dbReference type="AlphaFoldDB" id="A0A0W0Z9I2"/>
<dbReference type="Pfam" id="PF01702">
    <property type="entry name" value="TGT"/>
    <property type="match status" value="1"/>
</dbReference>
<evidence type="ECO:0000313" key="3">
    <source>
        <dbReference type="Proteomes" id="UP000054877"/>
    </source>
</evidence>
<dbReference type="InterPro" id="IPR002616">
    <property type="entry name" value="tRNA_ribo_trans-like"/>
</dbReference>
<dbReference type="GO" id="GO:0006400">
    <property type="term" value="P:tRNA modification"/>
    <property type="evidence" value="ECO:0007669"/>
    <property type="project" value="InterPro"/>
</dbReference>
<evidence type="ECO:0000313" key="2">
    <source>
        <dbReference type="EMBL" id="KTD65705.1"/>
    </source>
</evidence>
<dbReference type="EMBL" id="LNYX01000005">
    <property type="protein sequence ID" value="KTD65705.1"/>
    <property type="molecule type" value="Genomic_DNA"/>
</dbReference>
<keyword evidence="3" id="KW-1185">Reference proteome</keyword>
<reference evidence="2 3" key="1">
    <citation type="submission" date="2015-11" db="EMBL/GenBank/DDBJ databases">
        <title>Genomic analysis of 38 Legionella species identifies large and diverse effector repertoires.</title>
        <authorList>
            <person name="Burstein D."/>
            <person name="Amaro F."/>
            <person name="Zusman T."/>
            <person name="Lifshitz Z."/>
            <person name="Cohen O."/>
            <person name="Gilbert J.A."/>
            <person name="Pupko T."/>
            <person name="Shuman H.A."/>
            <person name="Segal G."/>
        </authorList>
    </citation>
    <scope>NUCLEOTIDE SEQUENCE [LARGE SCALE GENOMIC DNA]</scope>
    <source>
        <strain evidence="2 3">Mt.St.Helens-9</strain>
    </source>
</reference>
<dbReference type="PATRIC" id="fig|452.5.peg.455"/>
<protein>
    <submittedName>
        <fullName evidence="2">Queuine tRNA-ribosyltransferase</fullName>
    </submittedName>
</protein>
<dbReference type="Proteomes" id="UP000054877">
    <property type="component" value="Unassembled WGS sequence"/>
</dbReference>
<dbReference type="RefSeq" id="WP_058482358.1">
    <property type="nucleotide sequence ID" value="NZ_CAAAII010000003.1"/>
</dbReference>